<dbReference type="RefSeq" id="WP_219964015.1">
    <property type="nucleotide sequence ID" value="NZ_JAGFNZ010000001.1"/>
</dbReference>
<gene>
    <name evidence="2" type="ORF">J5W02_02210</name>
</gene>
<evidence type="ECO:0000313" key="2">
    <source>
        <dbReference type="EMBL" id="MBW7571616.1"/>
    </source>
</evidence>
<dbReference type="SUPFAM" id="SSF56300">
    <property type="entry name" value="Metallo-dependent phosphatases"/>
    <property type="match status" value="1"/>
</dbReference>
<dbReference type="InterPro" id="IPR029052">
    <property type="entry name" value="Metallo-depent_PP-like"/>
</dbReference>
<comment type="caution">
    <text evidence="2">The sequence shown here is derived from an EMBL/GenBank/DDBJ whole genome shotgun (WGS) entry which is preliminary data.</text>
</comment>
<evidence type="ECO:0000259" key="1">
    <source>
        <dbReference type="Pfam" id="PF00149"/>
    </source>
</evidence>
<proteinExistence type="predicted"/>
<accession>A0ABS7DJZ3</accession>
<name>A0ABS7DJZ3_9FIRM</name>
<feature type="domain" description="Calcineurin-like phosphoesterase" evidence="1">
    <location>
        <begin position="2"/>
        <end position="202"/>
    </location>
</feature>
<sequence>MIYITGDTHGEMCRFDSGQAKKLKKGDTLIVCGDFGFLWDGGPKEEKNLKRLGKKKYNILFLDGTHENFDLLEQYPVSEWNGGKVQNISGNLYHLMRGQVYTIEEKKLFVFGGGESTEKQMRIAVGKWWEREMPGMEEMGEGVRNLSAVDMTVDYILTHEPAPRVMSNTVNPKETTSQLEAYFEQLAKQVKFDKWFFGSIHVDRKITAKNYAVFNDIIPVEPPQYKRFR</sequence>
<keyword evidence="3" id="KW-1185">Reference proteome</keyword>
<reference evidence="2 3" key="1">
    <citation type="submission" date="2021-03" db="EMBL/GenBank/DDBJ databases">
        <title>Caproiciproducens sp. nov. isolated from feces of cow.</title>
        <authorList>
            <person name="Choi J.-Y."/>
        </authorList>
    </citation>
    <scope>NUCLEOTIDE SEQUENCE [LARGE SCALE GENOMIC DNA]</scope>
    <source>
        <strain evidence="2 3">AGMB10547</strain>
    </source>
</reference>
<dbReference type="Gene3D" id="3.60.21.10">
    <property type="match status" value="1"/>
</dbReference>
<dbReference type="Proteomes" id="UP000719942">
    <property type="component" value="Unassembled WGS sequence"/>
</dbReference>
<organism evidence="2 3">
    <name type="scientific">Caproiciproducens faecalis</name>
    <dbReference type="NCBI Taxonomy" id="2820301"/>
    <lineage>
        <taxon>Bacteria</taxon>
        <taxon>Bacillati</taxon>
        <taxon>Bacillota</taxon>
        <taxon>Clostridia</taxon>
        <taxon>Eubacteriales</taxon>
        <taxon>Acutalibacteraceae</taxon>
        <taxon>Caproiciproducens</taxon>
    </lineage>
</organism>
<dbReference type="InterPro" id="IPR004843">
    <property type="entry name" value="Calcineurin-like_PHP"/>
</dbReference>
<dbReference type="Pfam" id="PF00149">
    <property type="entry name" value="Metallophos"/>
    <property type="match status" value="1"/>
</dbReference>
<evidence type="ECO:0000313" key="3">
    <source>
        <dbReference type="Proteomes" id="UP000719942"/>
    </source>
</evidence>
<protein>
    <submittedName>
        <fullName evidence="2">Metallophosphoesterase</fullName>
    </submittedName>
</protein>
<dbReference type="EMBL" id="JAGFNZ010000001">
    <property type="protein sequence ID" value="MBW7571616.1"/>
    <property type="molecule type" value="Genomic_DNA"/>
</dbReference>